<keyword evidence="3" id="KW-0456">Lyase</keyword>
<name>A0A9P4IT08_9PEZI</name>
<dbReference type="FunFam" id="1.10.40.30:FF:000002">
    <property type="entry name" value="Fumarate hydratase class II"/>
    <property type="match status" value="1"/>
</dbReference>
<dbReference type="Gene3D" id="1.10.40.30">
    <property type="entry name" value="Fumarase/aspartase (C-terminal domain)"/>
    <property type="match status" value="1"/>
</dbReference>
<evidence type="ECO:0000313" key="8">
    <source>
        <dbReference type="Proteomes" id="UP000799439"/>
    </source>
</evidence>
<keyword evidence="8" id="KW-1185">Reference proteome</keyword>
<dbReference type="EMBL" id="ML996091">
    <property type="protein sequence ID" value="KAF2149468.1"/>
    <property type="molecule type" value="Genomic_DNA"/>
</dbReference>
<dbReference type="GO" id="GO:0004333">
    <property type="term" value="F:fumarate hydratase activity"/>
    <property type="evidence" value="ECO:0007669"/>
    <property type="project" value="UniProtKB-EC"/>
</dbReference>
<reference evidence="7" key="1">
    <citation type="journal article" date="2020" name="Stud. Mycol.">
        <title>101 Dothideomycetes genomes: a test case for predicting lifestyles and emergence of pathogens.</title>
        <authorList>
            <person name="Haridas S."/>
            <person name="Albert R."/>
            <person name="Binder M."/>
            <person name="Bloem J."/>
            <person name="Labutti K."/>
            <person name="Salamov A."/>
            <person name="Andreopoulos B."/>
            <person name="Baker S."/>
            <person name="Barry K."/>
            <person name="Bills G."/>
            <person name="Bluhm B."/>
            <person name="Cannon C."/>
            <person name="Castanera R."/>
            <person name="Culley D."/>
            <person name="Daum C."/>
            <person name="Ezra D."/>
            <person name="Gonzalez J."/>
            <person name="Henrissat B."/>
            <person name="Kuo A."/>
            <person name="Liang C."/>
            <person name="Lipzen A."/>
            <person name="Lutzoni F."/>
            <person name="Magnuson J."/>
            <person name="Mondo S."/>
            <person name="Nolan M."/>
            <person name="Ohm R."/>
            <person name="Pangilinan J."/>
            <person name="Park H.-J."/>
            <person name="Ramirez L."/>
            <person name="Alfaro M."/>
            <person name="Sun H."/>
            <person name="Tritt A."/>
            <person name="Yoshinaga Y."/>
            <person name="Zwiers L.-H."/>
            <person name="Turgeon B."/>
            <person name="Goodwin S."/>
            <person name="Spatafora J."/>
            <person name="Crous P."/>
            <person name="Grigoriev I."/>
        </authorList>
    </citation>
    <scope>NUCLEOTIDE SEQUENCE</scope>
    <source>
        <strain evidence="7">CBS 260.36</strain>
    </source>
</reference>
<feature type="domain" description="Fumarase C C-terminal" evidence="6">
    <location>
        <begin position="469"/>
        <end position="521"/>
    </location>
</feature>
<dbReference type="PROSITE" id="PS00163">
    <property type="entry name" value="FUMARATE_LYASES"/>
    <property type="match status" value="1"/>
</dbReference>
<evidence type="ECO:0000256" key="3">
    <source>
        <dbReference type="ARBA" id="ARBA00023239"/>
    </source>
</evidence>
<dbReference type="NCBIfam" id="NF008909">
    <property type="entry name" value="PRK12273.1"/>
    <property type="match status" value="1"/>
</dbReference>
<dbReference type="FunFam" id="1.20.200.10:FF:000001">
    <property type="entry name" value="Fumarate hydratase, mitochondrial"/>
    <property type="match status" value="1"/>
</dbReference>
<dbReference type="PANTHER" id="PTHR11444:SF1">
    <property type="entry name" value="FUMARATE HYDRATASE, MITOCHONDRIAL"/>
    <property type="match status" value="1"/>
</dbReference>
<organism evidence="7 8">
    <name type="scientific">Myriangium duriaei CBS 260.36</name>
    <dbReference type="NCBI Taxonomy" id="1168546"/>
    <lineage>
        <taxon>Eukaryota</taxon>
        <taxon>Fungi</taxon>
        <taxon>Dikarya</taxon>
        <taxon>Ascomycota</taxon>
        <taxon>Pezizomycotina</taxon>
        <taxon>Dothideomycetes</taxon>
        <taxon>Dothideomycetidae</taxon>
        <taxon>Myriangiales</taxon>
        <taxon>Myriangiaceae</taxon>
        <taxon>Myriangium</taxon>
    </lineage>
</organism>
<accession>A0A9P4IT08</accession>
<dbReference type="InterPro" id="IPR005677">
    <property type="entry name" value="Fum_hydII"/>
</dbReference>
<dbReference type="OrthoDB" id="1738025at2759"/>
<dbReference type="InterPro" id="IPR022761">
    <property type="entry name" value="Fumarate_lyase_N"/>
</dbReference>
<comment type="similarity">
    <text evidence="1">Belongs to the class-II fumarase/aspartase family. Fumarase subfamily.</text>
</comment>
<evidence type="ECO:0000259" key="6">
    <source>
        <dbReference type="Pfam" id="PF10415"/>
    </source>
</evidence>
<comment type="caution">
    <text evidence="7">The sequence shown here is derived from an EMBL/GenBank/DDBJ whole genome shotgun (WGS) entry which is preliminary data.</text>
</comment>
<proteinExistence type="inferred from homology"/>
<dbReference type="InterPro" id="IPR020557">
    <property type="entry name" value="Fumarate_lyase_CS"/>
</dbReference>
<dbReference type="Pfam" id="PF10415">
    <property type="entry name" value="FumaraseC_C"/>
    <property type="match status" value="1"/>
</dbReference>
<gene>
    <name evidence="7" type="ORF">K461DRAFT_281846</name>
</gene>
<feature type="domain" description="Fumarate lyase N-terminal" evidence="5">
    <location>
        <begin position="72"/>
        <end position="403"/>
    </location>
</feature>
<dbReference type="AlphaFoldDB" id="A0A9P4IT08"/>
<evidence type="ECO:0000313" key="7">
    <source>
        <dbReference type="EMBL" id="KAF2149468.1"/>
    </source>
</evidence>
<sequence>MYRLRSSAPRVASGLAAASTCRASIPARAFHLRSAAPRHTSSALSRSASRPRYFSHTAAMASSTRTESDAFGEIQVPSDKYWGAQTERSLENFKINQPQDRMPPPIVRAFGILKGAAATVNMKFGLDPKIGKAIQQAAEEVASLKLVDHFPLVVWQTGSGTQSNMNANEVISNRAIEILGGTMGSKKPVHPNDHVNMSASSNDTFPTVMHIAAVLEFEQDLLPALRSLRDALKKKEQQFEKIIKIGRTHLQDATPLTLGQEFSGYVQQLEYGIERVESALPRLRNLAQGGTAVGTGLNTFKGFAEDIATEVSKLTGTTFHTAPNKFEALAAHDAIVEAHGQLNTLATSLFKIAQDIRFLGSGPRCGLGELKLPENEPGSSIMPGKVNPTQCESLTMLCTQVFGNQAAVTFAGSQGNFELNVFKPVMIRNLLHSSRLLADGMRSFEKNLVVGMEADEKRIDALLHESLMLVTCLNPVIGYDMASKVAKNAHKKGLTLKESAMELKALSEEQFDQHVRPELMLAPKEKK</sequence>
<protein>
    <recommendedName>
        <fullName evidence="2">fumarate hydratase</fullName>
        <ecNumber evidence="2">4.2.1.2</ecNumber>
    </recommendedName>
</protein>
<dbReference type="InterPro" id="IPR000362">
    <property type="entry name" value="Fumarate_lyase_fam"/>
</dbReference>
<dbReference type="Pfam" id="PF00206">
    <property type="entry name" value="Lyase_1"/>
    <property type="match status" value="1"/>
</dbReference>
<evidence type="ECO:0000256" key="1">
    <source>
        <dbReference type="ARBA" id="ARBA00009084"/>
    </source>
</evidence>
<dbReference type="SUPFAM" id="SSF48557">
    <property type="entry name" value="L-aspartase-like"/>
    <property type="match status" value="1"/>
</dbReference>
<dbReference type="PANTHER" id="PTHR11444">
    <property type="entry name" value="ASPARTATEAMMONIA/ARGININOSUCCINATE/ADENYLOSUCCINATE LYASE"/>
    <property type="match status" value="1"/>
</dbReference>
<dbReference type="HAMAP" id="MF_00743">
    <property type="entry name" value="FumaraseC"/>
    <property type="match status" value="1"/>
</dbReference>
<dbReference type="InterPro" id="IPR018951">
    <property type="entry name" value="Fumarase_C_C"/>
</dbReference>
<dbReference type="Gene3D" id="1.20.200.10">
    <property type="entry name" value="Fumarase/aspartase (Central domain)"/>
    <property type="match status" value="1"/>
</dbReference>
<dbReference type="GO" id="GO:0005739">
    <property type="term" value="C:mitochondrion"/>
    <property type="evidence" value="ECO:0007669"/>
    <property type="project" value="TreeGrafter"/>
</dbReference>
<dbReference type="GO" id="GO:0006108">
    <property type="term" value="P:malate metabolic process"/>
    <property type="evidence" value="ECO:0007669"/>
    <property type="project" value="TreeGrafter"/>
</dbReference>
<evidence type="ECO:0000256" key="2">
    <source>
        <dbReference type="ARBA" id="ARBA00012921"/>
    </source>
</evidence>
<comment type="function">
    <text evidence="4">Catalyzes the reversible stereospecific interconversion of fumarate to L-malate. In mitochondrion, catalyzes the hydration of fumarate to L-malate in the tricarboxylic acid (TCA) cycle to facilitate a transition step in the production of energy in the form of NADH. In cytoplasm and nucleus, involved in DNA repair in response to DNA damage: following DNA double-strand breaks (DSBs), translocates from the cytosol to the nucleus and promotes DNA repair by catalyzing the dehydration of L-malate to fumarate.</text>
</comment>
<dbReference type="InterPro" id="IPR024083">
    <property type="entry name" value="Fumarase/histidase_N"/>
</dbReference>
<dbReference type="GO" id="GO:0006099">
    <property type="term" value="P:tricarboxylic acid cycle"/>
    <property type="evidence" value="ECO:0007669"/>
    <property type="project" value="InterPro"/>
</dbReference>
<evidence type="ECO:0000259" key="5">
    <source>
        <dbReference type="Pfam" id="PF00206"/>
    </source>
</evidence>
<dbReference type="Gene3D" id="1.10.275.10">
    <property type="entry name" value="Fumarase/aspartase (N-terminal domain)"/>
    <property type="match status" value="1"/>
</dbReference>
<dbReference type="EC" id="4.2.1.2" evidence="2"/>
<dbReference type="Proteomes" id="UP000799439">
    <property type="component" value="Unassembled WGS sequence"/>
</dbReference>
<dbReference type="NCBIfam" id="TIGR00979">
    <property type="entry name" value="fumC_II"/>
    <property type="match status" value="1"/>
</dbReference>
<dbReference type="InterPro" id="IPR008948">
    <property type="entry name" value="L-Aspartase-like"/>
</dbReference>
<dbReference type="FunFam" id="1.10.275.10:FF:000001">
    <property type="entry name" value="Fumarate hydratase, mitochondrial"/>
    <property type="match status" value="1"/>
</dbReference>
<evidence type="ECO:0000256" key="4">
    <source>
        <dbReference type="ARBA" id="ARBA00056821"/>
    </source>
</evidence>
<dbReference type="CDD" id="cd01362">
    <property type="entry name" value="Fumarase_classII"/>
    <property type="match status" value="1"/>
</dbReference>
<dbReference type="PRINTS" id="PR00149">
    <property type="entry name" value="FUMRATELYASE"/>
</dbReference>
<dbReference type="GO" id="GO:0006106">
    <property type="term" value="P:fumarate metabolic process"/>
    <property type="evidence" value="ECO:0007669"/>
    <property type="project" value="InterPro"/>
</dbReference>